<keyword evidence="5" id="KW-1185">Reference proteome</keyword>
<dbReference type="InterPro" id="IPR029039">
    <property type="entry name" value="Flavoprotein-like_sf"/>
</dbReference>
<evidence type="ECO:0000313" key="5">
    <source>
        <dbReference type="Proteomes" id="UP001165122"/>
    </source>
</evidence>
<dbReference type="Pfam" id="PF00258">
    <property type="entry name" value="Flavodoxin_1"/>
    <property type="match status" value="1"/>
</dbReference>
<dbReference type="EMBL" id="BRXW01000022">
    <property type="protein sequence ID" value="GMI00411.1"/>
    <property type="molecule type" value="Genomic_DNA"/>
</dbReference>
<evidence type="ECO:0000313" key="4">
    <source>
        <dbReference type="EMBL" id="GMI00411.1"/>
    </source>
</evidence>
<proteinExistence type="predicted"/>
<protein>
    <recommendedName>
        <fullName evidence="3">Flavodoxin-like domain-containing protein</fullName>
    </recommendedName>
</protein>
<name>A0A9W7C690_9STRA</name>
<dbReference type="AlphaFoldDB" id="A0A9W7C690"/>
<evidence type="ECO:0000256" key="1">
    <source>
        <dbReference type="ARBA" id="ARBA00022630"/>
    </source>
</evidence>
<evidence type="ECO:0000259" key="3">
    <source>
        <dbReference type="PROSITE" id="PS50902"/>
    </source>
</evidence>
<dbReference type="OrthoDB" id="206272at2759"/>
<dbReference type="SUPFAM" id="SSF52218">
    <property type="entry name" value="Flavoproteins"/>
    <property type="match status" value="1"/>
</dbReference>
<evidence type="ECO:0000256" key="2">
    <source>
        <dbReference type="SAM" id="Phobius"/>
    </source>
</evidence>
<dbReference type="GO" id="GO:0010181">
    <property type="term" value="F:FMN binding"/>
    <property type="evidence" value="ECO:0007669"/>
    <property type="project" value="InterPro"/>
</dbReference>
<dbReference type="Gene3D" id="3.40.50.360">
    <property type="match status" value="1"/>
</dbReference>
<dbReference type="GO" id="GO:0050660">
    <property type="term" value="F:flavin adenine dinucleotide binding"/>
    <property type="evidence" value="ECO:0007669"/>
    <property type="project" value="TreeGrafter"/>
</dbReference>
<dbReference type="PROSITE" id="PS50902">
    <property type="entry name" value="FLAVODOXIN_LIKE"/>
    <property type="match status" value="1"/>
</dbReference>
<keyword evidence="1" id="KW-0285">Flavoprotein</keyword>
<gene>
    <name evidence="4" type="ORF">TrLO_g8466</name>
</gene>
<reference evidence="5" key="1">
    <citation type="journal article" date="2023" name="Commun. Biol.">
        <title>Genome analysis of Parmales, the sister group of diatoms, reveals the evolutionary specialization of diatoms from phago-mixotrophs to photoautotrophs.</title>
        <authorList>
            <person name="Ban H."/>
            <person name="Sato S."/>
            <person name="Yoshikawa S."/>
            <person name="Yamada K."/>
            <person name="Nakamura Y."/>
            <person name="Ichinomiya M."/>
            <person name="Sato N."/>
            <person name="Blanc-Mathieu R."/>
            <person name="Endo H."/>
            <person name="Kuwata A."/>
            <person name="Ogata H."/>
        </authorList>
    </citation>
    <scope>NUCLEOTIDE SEQUENCE [LARGE SCALE GENOMIC DNA]</scope>
    <source>
        <strain evidence="5">NIES 3700</strain>
    </source>
</reference>
<dbReference type="GO" id="GO:0005829">
    <property type="term" value="C:cytosol"/>
    <property type="evidence" value="ECO:0007669"/>
    <property type="project" value="TreeGrafter"/>
</dbReference>
<keyword evidence="2" id="KW-1133">Transmembrane helix</keyword>
<dbReference type="InterPro" id="IPR008254">
    <property type="entry name" value="Flavodoxin/NO_synth"/>
</dbReference>
<dbReference type="PANTHER" id="PTHR19384">
    <property type="entry name" value="NITRIC OXIDE SYNTHASE-RELATED"/>
    <property type="match status" value="1"/>
</dbReference>
<dbReference type="PANTHER" id="PTHR19384:SF17">
    <property type="entry name" value="NADPH--CYTOCHROME P450 REDUCTASE"/>
    <property type="match status" value="1"/>
</dbReference>
<accession>A0A9W7C690</accession>
<dbReference type="GO" id="GO:0016491">
    <property type="term" value="F:oxidoreductase activity"/>
    <property type="evidence" value="ECO:0007669"/>
    <property type="project" value="TreeGrafter"/>
</dbReference>
<comment type="caution">
    <text evidence="4">The sequence shown here is derived from an EMBL/GenBank/DDBJ whole genome shotgun (WGS) entry which is preliminary data.</text>
</comment>
<keyword evidence="2" id="KW-0812">Transmembrane</keyword>
<feature type="domain" description="Flavodoxin-like" evidence="3">
    <location>
        <begin position="37"/>
        <end position="188"/>
    </location>
</feature>
<sequence length="254" mass="28481">MLTTVRETSNRPAPLDHVEYTLTLARRQRFPLSLTTLPPFSASQTSNSESAAIQLCKTLSLPPPTTLDNYLLTLPPTNLLIIILSSYGHGASPLGGRIFRRYLDSSSGMNFKGLKFCLLGLGSRDYTTFFNNPKVTVERLKEMGAELIPTPSFDVQNSLSPKCDNVGVADASIDGQDERIEKWLNYVVDEIVQKFEGREEKEVEGRGEILREAKRIYEEENGEEEVVKEEMKGVGMFGFLVVLIAIFALYIMKY</sequence>
<dbReference type="Proteomes" id="UP001165122">
    <property type="component" value="Unassembled WGS sequence"/>
</dbReference>
<feature type="transmembrane region" description="Helical" evidence="2">
    <location>
        <begin position="234"/>
        <end position="252"/>
    </location>
</feature>
<organism evidence="4 5">
    <name type="scientific">Triparma laevis f. longispina</name>
    <dbReference type="NCBI Taxonomy" id="1714387"/>
    <lineage>
        <taxon>Eukaryota</taxon>
        <taxon>Sar</taxon>
        <taxon>Stramenopiles</taxon>
        <taxon>Ochrophyta</taxon>
        <taxon>Bolidophyceae</taxon>
        <taxon>Parmales</taxon>
        <taxon>Triparmaceae</taxon>
        <taxon>Triparma</taxon>
    </lineage>
</organism>
<keyword evidence="2" id="KW-0472">Membrane</keyword>